<feature type="region of interest" description="Disordered" evidence="1">
    <location>
        <begin position="270"/>
        <end position="331"/>
    </location>
</feature>
<accession>A0AAV1I9A8</accession>
<feature type="compositionally biased region" description="Basic and acidic residues" evidence="1">
    <location>
        <begin position="196"/>
        <end position="213"/>
    </location>
</feature>
<feature type="compositionally biased region" description="Polar residues" evidence="1">
    <location>
        <begin position="286"/>
        <end position="296"/>
    </location>
</feature>
<dbReference type="Pfam" id="PF12576">
    <property type="entry name" value="DUF3754"/>
    <property type="match status" value="1"/>
</dbReference>
<feature type="compositionally biased region" description="Acidic residues" evidence="1">
    <location>
        <begin position="492"/>
        <end position="504"/>
    </location>
</feature>
<dbReference type="Proteomes" id="UP001314263">
    <property type="component" value="Unassembled WGS sequence"/>
</dbReference>
<feature type="compositionally biased region" description="Low complexity" evidence="1">
    <location>
        <begin position="166"/>
        <end position="175"/>
    </location>
</feature>
<feature type="compositionally biased region" description="Basic and acidic residues" evidence="1">
    <location>
        <begin position="303"/>
        <end position="319"/>
    </location>
</feature>
<dbReference type="InterPro" id="IPR022227">
    <property type="entry name" value="DUF3754"/>
</dbReference>
<evidence type="ECO:0000313" key="2">
    <source>
        <dbReference type="EMBL" id="CAK0783100.1"/>
    </source>
</evidence>
<protein>
    <submittedName>
        <fullName evidence="2">Uncharacterized protein</fullName>
    </submittedName>
</protein>
<name>A0AAV1I9A8_9CHLO</name>
<keyword evidence="3" id="KW-1185">Reference proteome</keyword>
<evidence type="ECO:0000256" key="1">
    <source>
        <dbReference type="SAM" id="MobiDB-lite"/>
    </source>
</evidence>
<organism evidence="2 3">
    <name type="scientific">Coccomyxa viridis</name>
    <dbReference type="NCBI Taxonomy" id="1274662"/>
    <lineage>
        <taxon>Eukaryota</taxon>
        <taxon>Viridiplantae</taxon>
        <taxon>Chlorophyta</taxon>
        <taxon>core chlorophytes</taxon>
        <taxon>Trebouxiophyceae</taxon>
        <taxon>Trebouxiophyceae incertae sedis</taxon>
        <taxon>Coccomyxaceae</taxon>
        <taxon>Coccomyxa</taxon>
    </lineage>
</organism>
<evidence type="ECO:0000313" key="3">
    <source>
        <dbReference type="Proteomes" id="UP001314263"/>
    </source>
</evidence>
<reference evidence="2 3" key="1">
    <citation type="submission" date="2023-10" db="EMBL/GenBank/DDBJ databases">
        <authorList>
            <person name="Maclean D."/>
            <person name="Macfadyen A."/>
        </authorList>
    </citation>
    <scope>NUCLEOTIDE SEQUENCE [LARGE SCALE GENOMIC DNA]</scope>
</reference>
<dbReference type="AlphaFoldDB" id="A0AAV1I9A8"/>
<proteinExistence type="predicted"/>
<feature type="region of interest" description="Disordered" evidence="1">
    <location>
        <begin position="483"/>
        <end position="508"/>
    </location>
</feature>
<dbReference type="PANTHER" id="PTHR33645">
    <property type="entry name" value="AMINOPEPTIDASE (DUF3754)"/>
    <property type="match status" value="1"/>
</dbReference>
<feature type="compositionally biased region" description="Low complexity" evidence="1">
    <location>
        <begin position="217"/>
        <end position="247"/>
    </location>
</feature>
<feature type="compositionally biased region" description="Basic and acidic residues" evidence="1">
    <location>
        <begin position="130"/>
        <end position="145"/>
    </location>
</feature>
<gene>
    <name evidence="2" type="ORF">CVIRNUC_006295</name>
</gene>
<sequence length="856" mass="94267">MKTPLSEGAHIKGQILFPYKGPGNRYGKPRRQCVCRASSKQQKSLIEPSAATKVRVERQTHLPASREEAWGALKQLAPGDAWEELSPLLAAMESIYRSKMQLAAEETLQALRNADDALIELNSEASSSVKQDKKSRGGVNGREDPPLPGTPLEGTSKKKERQKKASTGISSTSESTGEHESNSSNGFNQIATDPAGLDKVEDAYEEDKQRGHNETVSIADKAAAQHAQSAADNSSSSSNGSSSSSSSEGNGVGVKLPDPEMAGRVAANVARNAARKAQDRLEEAQESVQHSLSSAVGLQDAPEDSRPDGDGAQDDEHARRMAQVADPEEGLRVETASRLEWDRDRWLRRPLDAAVSPVKADSDFMSKLLFLLRKAHFAQLNDRDEAMSRSLNSDYLDQLLIKADTSRLDADLVRLAAEERPVPEEEQALLVFKRGYGQARRKGRMLVAKLDYLQLIVIKGSLASIGKKAQQLWHGITARVNPPIDMSSSEDSSSDAEAEQEEQTAWEKVQEGWKKAGDQLSEWGVLSPRLMLAGGGLFMTLSNWGLLPAVDVLPLERFNAVWRPNEPERLKPVYVERVTIREALRGDLLPSLFGIVQLIEPTFGEVLVLYRRKSSPSWLKRVKEKVFGEEEGPRLMRREPIMLRVLRDIPVPSWKLVLPDKLLQFRPLDGLRADLVTVAGLLAFAAQAKYDSFILEIITIASATSLLSRVILGYWRLAQRNEKLAIKVLAESTLAAQDGCIYYLAAAASLQQWGQAALAFLVLRRSERGLSAAQLCEAVESTLEGSFRVRVRFDVEEALEELTRLELIKRVGSEGGNGDGEALYACVEPEAAMQHLQKTWESILQNRLHSVKAPAS</sequence>
<dbReference type="EMBL" id="CAUYUE010000008">
    <property type="protein sequence ID" value="CAK0783100.1"/>
    <property type="molecule type" value="Genomic_DNA"/>
</dbReference>
<dbReference type="PANTHER" id="PTHR33645:SF2">
    <property type="entry name" value="FAMILY PROTEIN, PUTATIVE (DUF3754)-RELATED"/>
    <property type="match status" value="1"/>
</dbReference>
<feature type="region of interest" description="Disordered" evidence="1">
    <location>
        <begin position="123"/>
        <end position="258"/>
    </location>
</feature>
<comment type="caution">
    <text evidence="2">The sequence shown here is derived from an EMBL/GenBank/DDBJ whole genome shotgun (WGS) entry which is preliminary data.</text>
</comment>